<evidence type="ECO:0000256" key="1">
    <source>
        <dbReference type="SAM" id="MobiDB-lite"/>
    </source>
</evidence>
<feature type="region of interest" description="Disordered" evidence="1">
    <location>
        <begin position="1"/>
        <end position="52"/>
    </location>
</feature>
<sequence length="164" mass="18456">SLNNKQEESAEEEESSEEEESEEDESSDDEKAMPTNPSTVAKPPPTTTTVNDYTIPAMEKSLLEMDLESFLGSTSTTTNVPVAPVKNNIFNDLHGLESLTSTSSTLVYTRQYDCLNRMIGQGLQIQYRFPRTTYRQSPNMVHVELIFTNTTTIKDIHSIKFLKP</sequence>
<comment type="caution">
    <text evidence="3">The sequence shown here is derived from an EMBL/GenBank/DDBJ whole genome shotgun (WGS) entry which is preliminary data.</text>
</comment>
<feature type="domain" description="AP-3 complex subunit beta C-terminal" evidence="2">
    <location>
        <begin position="60"/>
        <end position="159"/>
    </location>
</feature>
<protein>
    <recommendedName>
        <fullName evidence="2">AP-3 complex subunit beta C-terminal domain-containing protein</fullName>
    </recommendedName>
</protein>
<feature type="non-terminal residue" evidence="3">
    <location>
        <position position="164"/>
    </location>
</feature>
<dbReference type="InterPro" id="IPR029390">
    <property type="entry name" value="AP3B_C"/>
</dbReference>
<organism evidence="3 4">
    <name type="scientific">Rotaria magnacalcarata</name>
    <dbReference type="NCBI Taxonomy" id="392030"/>
    <lineage>
        <taxon>Eukaryota</taxon>
        <taxon>Metazoa</taxon>
        <taxon>Spiralia</taxon>
        <taxon>Gnathifera</taxon>
        <taxon>Rotifera</taxon>
        <taxon>Eurotatoria</taxon>
        <taxon>Bdelloidea</taxon>
        <taxon>Philodinida</taxon>
        <taxon>Philodinidae</taxon>
        <taxon>Rotaria</taxon>
    </lineage>
</organism>
<dbReference type="Pfam" id="PF14796">
    <property type="entry name" value="AP3B1_C"/>
    <property type="match status" value="1"/>
</dbReference>
<dbReference type="AlphaFoldDB" id="A0A8S3JNP0"/>
<dbReference type="Proteomes" id="UP000681720">
    <property type="component" value="Unassembled WGS sequence"/>
</dbReference>
<proteinExistence type="predicted"/>
<name>A0A8S3JNP0_9BILA</name>
<evidence type="ECO:0000259" key="2">
    <source>
        <dbReference type="Pfam" id="PF14796"/>
    </source>
</evidence>
<reference evidence="3" key="1">
    <citation type="submission" date="2021-02" db="EMBL/GenBank/DDBJ databases">
        <authorList>
            <person name="Nowell W R."/>
        </authorList>
    </citation>
    <scope>NUCLEOTIDE SEQUENCE</scope>
</reference>
<evidence type="ECO:0000313" key="4">
    <source>
        <dbReference type="Proteomes" id="UP000681720"/>
    </source>
</evidence>
<dbReference type="EMBL" id="CAJOBJ010361439">
    <property type="protein sequence ID" value="CAF5218334.1"/>
    <property type="molecule type" value="Genomic_DNA"/>
</dbReference>
<feature type="compositionally biased region" description="Acidic residues" evidence="1">
    <location>
        <begin position="9"/>
        <end position="28"/>
    </location>
</feature>
<accession>A0A8S3JNP0</accession>
<feature type="non-terminal residue" evidence="3">
    <location>
        <position position="1"/>
    </location>
</feature>
<gene>
    <name evidence="3" type="ORF">GIL414_LOCUS82899</name>
</gene>
<evidence type="ECO:0000313" key="3">
    <source>
        <dbReference type="EMBL" id="CAF5218334.1"/>
    </source>
</evidence>